<dbReference type="AlphaFoldDB" id="A0A6A5Y621"/>
<evidence type="ECO:0000313" key="4">
    <source>
        <dbReference type="EMBL" id="KAF2020749.1"/>
    </source>
</evidence>
<feature type="compositionally biased region" description="Basic and acidic residues" evidence="1">
    <location>
        <begin position="689"/>
        <end position="702"/>
    </location>
</feature>
<accession>A0A6A5Y621</accession>
<dbReference type="RefSeq" id="XP_033389088.1">
    <property type="nucleotide sequence ID" value="XM_033531474.1"/>
</dbReference>
<evidence type="ECO:0000256" key="2">
    <source>
        <dbReference type="SAM" id="Phobius"/>
    </source>
</evidence>
<feature type="region of interest" description="Disordered" evidence="1">
    <location>
        <begin position="604"/>
        <end position="673"/>
    </location>
</feature>
<dbReference type="Proteomes" id="UP000799778">
    <property type="component" value="Unassembled WGS sequence"/>
</dbReference>
<feature type="region of interest" description="Disordered" evidence="1">
    <location>
        <begin position="689"/>
        <end position="745"/>
    </location>
</feature>
<feature type="compositionally biased region" description="Low complexity" evidence="1">
    <location>
        <begin position="715"/>
        <end position="728"/>
    </location>
</feature>
<keyword evidence="2" id="KW-0472">Membrane</keyword>
<organism evidence="4 5">
    <name type="scientific">Aaosphaeria arxii CBS 175.79</name>
    <dbReference type="NCBI Taxonomy" id="1450172"/>
    <lineage>
        <taxon>Eukaryota</taxon>
        <taxon>Fungi</taxon>
        <taxon>Dikarya</taxon>
        <taxon>Ascomycota</taxon>
        <taxon>Pezizomycotina</taxon>
        <taxon>Dothideomycetes</taxon>
        <taxon>Pleosporomycetidae</taxon>
        <taxon>Pleosporales</taxon>
        <taxon>Pleosporales incertae sedis</taxon>
        <taxon>Aaosphaeria</taxon>
    </lineage>
</organism>
<evidence type="ECO:0000259" key="3">
    <source>
        <dbReference type="SMART" id="SM00563"/>
    </source>
</evidence>
<feature type="domain" description="Phospholipid/glycerol acyltransferase" evidence="3">
    <location>
        <begin position="47"/>
        <end position="286"/>
    </location>
</feature>
<dbReference type="GO" id="GO:0008654">
    <property type="term" value="P:phospholipid biosynthetic process"/>
    <property type="evidence" value="ECO:0007669"/>
    <property type="project" value="TreeGrafter"/>
</dbReference>
<name>A0A6A5Y621_9PLEO</name>
<dbReference type="SUPFAM" id="SSF69593">
    <property type="entry name" value="Glycerol-3-phosphate (1)-acyltransferase"/>
    <property type="match status" value="1"/>
</dbReference>
<keyword evidence="2" id="KW-0812">Transmembrane</keyword>
<dbReference type="EMBL" id="ML978066">
    <property type="protein sequence ID" value="KAF2020749.1"/>
    <property type="molecule type" value="Genomic_DNA"/>
</dbReference>
<protein>
    <recommendedName>
        <fullName evidence="3">Phospholipid/glycerol acyltransferase domain-containing protein</fullName>
    </recommendedName>
</protein>
<sequence>MGRKDTGLMNKYVYDAFLWTFSILVELFFREVHPRSSWKVPKEGPVLFVCAPHANQFVDPLILMRCVKKETDRRIHFLIAEKSMKRRFIGAMAGLTGAVSVGRAMDSTKPAKGKIYLPDPVNDPCLLRGVGTTFQEPPFQVGGTLYLPKVNEASANAEIQEIINNEEIRLKRPFKGGVAMQQLTGRNDMTEAGSFVAGAREKSGTAPDFEGSDFQVAPKLNQKEVYDKVHAVLHAGGSIGIFPEGGSHDRTTLLPLKAGVAIMALGTVAEKRDCNLKIIPVGMNYFHAHKFRSRAVIEFGTALDVPLDLVDKYTGDGRREAIGTMLEMVRESLETVTVTAPDYETLLLIQTVRRLYNPKGTKLPLPRIVELNRRLVKGYERYKDDPRIVSLKDAVVAYNKRLYAVGIRDHQVQYGKYPLHYIFFLFWWRVIKIVTLSIFVIPGTLLFSLVFIFTKLISIKKAKEALAASNVKVQARDVMATWKLLVALVVAPLSYTFHIVWVTIFYRYGWFEWAVRPGIPLKWLILAQMIIYPTVTYAALRFGEVGMDIVKSLGPLIKMMDPSSSNEMVRLQERREELSKAVNEIINTLGPEMFDDFDSKRIVHDPFTHSPPQTPGGTRRKSLDDSAVSPSSERPPSSHLPRNESFHDIANQDLFSTRPSTPKKSRSRNGSLGGFQLKAFSTLDGKDSLDEVSKKIRGAMRERGRRRSSGGADGWDGASSGATTPTTGSEDHDFPEGLTMTKKNK</sequence>
<dbReference type="GO" id="GO:0016287">
    <property type="term" value="F:glycerone-phosphate O-acyltransferase activity"/>
    <property type="evidence" value="ECO:0007669"/>
    <property type="project" value="TreeGrafter"/>
</dbReference>
<feature type="transmembrane region" description="Helical" evidence="2">
    <location>
        <begin position="484"/>
        <end position="509"/>
    </location>
</feature>
<evidence type="ECO:0000313" key="5">
    <source>
        <dbReference type="Proteomes" id="UP000799778"/>
    </source>
</evidence>
<keyword evidence="2" id="KW-1133">Transmembrane helix</keyword>
<gene>
    <name evidence="4" type="ORF">BU24DRAFT_456787</name>
</gene>
<feature type="transmembrane region" description="Helical" evidence="2">
    <location>
        <begin position="426"/>
        <end position="453"/>
    </location>
</feature>
<dbReference type="OrthoDB" id="2427554at2759"/>
<evidence type="ECO:0000256" key="1">
    <source>
        <dbReference type="SAM" id="MobiDB-lite"/>
    </source>
</evidence>
<keyword evidence="5" id="KW-1185">Reference proteome</keyword>
<dbReference type="GeneID" id="54288871"/>
<dbReference type="InterPro" id="IPR002123">
    <property type="entry name" value="Plipid/glycerol_acylTrfase"/>
</dbReference>
<dbReference type="GO" id="GO:0004366">
    <property type="term" value="F:glycerol-3-phosphate O-acyltransferase activity"/>
    <property type="evidence" value="ECO:0007669"/>
    <property type="project" value="TreeGrafter"/>
</dbReference>
<reference evidence="4" key="1">
    <citation type="journal article" date="2020" name="Stud. Mycol.">
        <title>101 Dothideomycetes genomes: a test case for predicting lifestyles and emergence of pathogens.</title>
        <authorList>
            <person name="Haridas S."/>
            <person name="Albert R."/>
            <person name="Binder M."/>
            <person name="Bloem J."/>
            <person name="Labutti K."/>
            <person name="Salamov A."/>
            <person name="Andreopoulos B."/>
            <person name="Baker S."/>
            <person name="Barry K."/>
            <person name="Bills G."/>
            <person name="Bluhm B."/>
            <person name="Cannon C."/>
            <person name="Castanera R."/>
            <person name="Culley D."/>
            <person name="Daum C."/>
            <person name="Ezra D."/>
            <person name="Gonzalez J."/>
            <person name="Henrissat B."/>
            <person name="Kuo A."/>
            <person name="Liang C."/>
            <person name="Lipzen A."/>
            <person name="Lutzoni F."/>
            <person name="Magnuson J."/>
            <person name="Mondo S."/>
            <person name="Nolan M."/>
            <person name="Ohm R."/>
            <person name="Pangilinan J."/>
            <person name="Park H.-J."/>
            <person name="Ramirez L."/>
            <person name="Alfaro M."/>
            <person name="Sun H."/>
            <person name="Tritt A."/>
            <person name="Yoshinaga Y."/>
            <person name="Zwiers L.-H."/>
            <person name="Turgeon B."/>
            <person name="Goodwin S."/>
            <person name="Spatafora J."/>
            <person name="Crous P."/>
            <person name="Grigoriev I."/>
        </authorList>
    </citation>
    <scope>NUCLEOTIDE SEQUENCE</scope>
    <source>
        <strain evidence="4">CBS 175.79</strain>
    </source>
</reference>
<proteinExistence type="predicted"/>
<dbReference type="PANTHER" id="PTHR31605">
    <property type="entry name" value="GLYCEROL-3-PHOSPHATE O-ACYLTRANSFERASE 1"/>
    <property type="match status" value="1"/>
</dbReference>
<dbReference type="PANTHER" id="PTHR31605:SF0">
    <property type="entry name" value="GLYCEROL-3-PHOSPHATE O-ACYLTRANSFERASE 1"/>
    <property type="match status" value="1"/>
</dbReference>
<dbReference type="InterPro" id="IPR052744">
    <property type="entry name" value="GPAT/DAPAT"/>
</dbReference>
<dbReference type="Pfam" id="PF01553">
    <property type="entry name" value="Acyltransferase"/>
    <property type="match status" value="1"/>
</dbReference>
<feature type="transmembrane region" description="Helical" evidence="2">
    <location>
        <begin position="521"/>
        <end position="540"/>
    </location>
</feature>
<dbReference type="SMART" id="SM00563">
    <property type="entry name" value="PlsC"/>
    <property type="match status" value="1"/>
</dbReference>